<reference evidence="1 2" key="1">
    <citation type="submission" date="2016-05" db="EMBL/GenBank/DDBJ databases">
        <title>Paenibacillus oryzae. sp. nov., isolated from the rice root.</title>
        <authorList>
            <person name="Zhang J."/>
            <person name="Zhang X."/>
        </authorList>
    </citation>
    <scope>NUCLEOTIDE SEQUENCE [LARGE SCALE GENOMIC DNA]</scope>
    <source>
        <strain evidence="1 2">1DrF-4</strain>
    </source>
</reference>
<evidence type="ECO:0000313" key="2">
    <source>
        <dbReference type="Proteomes" id="UP000092024"/>
    </source>
</evidence>
<name>A0A1A5YBK6_9BACL</name>
<dbReference type="STRING" id="1844972.A7K91_09075"/>
<dbReference type="Proteomes" id="UP000092024">
    <property type="component" value="Unassembled WGS sequence"/>
</dbReference>
<proteinExistence type="predicted"/>
<dbReference type="OrthoDB" id="2678890at2"/>
<accession>A0A1A5YBK6</accession>
<keyword evidence="2" id="KW-1185">Reference proteome</keyword>
<dbReference type="AlphaFoldDB" id="A0A1A5YBK6"/>
<sequence length="100" mass="10923">MILTRIAISNGHWESLELDFTEAKLLLVTQYGDKLWYIDADGVANSEVLDWFAASEDISVSMEAVSSEGEQLQGNGFLHPNTAHKAAAIRGSGELKRSTV</sequence>
<evidence type="ECO:0000313" key="1">
    <source>
        <dbReference type="EMBL" id="OBR62981.1"/>
    </source>
</evidence>
<dbReference type="EMBL" id="LYPA01000076">
    <property type="protein sequence ID" value="OBR62981.1"/>
    <property type="molecule type" value="Genomic_DNA"/>
</dbReference>
<comment type="caution">
    <text evidence="1">The sequence shown here is derived from an EMBL/GenBank/DDBJ whole genome shotgun (WGS) entry which is preliminary data.</text>
</comment>
<gene>
    <name evidence="1" type="ORF">A7K91_09075</name>
</gene>
<organism evidence="1 2">
    <name type="scientific">Paenibacillus oryzae</name>
    <dbReference type="NCBI Taxonomy" id="1844972"/>
    <lineage>
        <taxon>Bacteria</taxon>
        <taxon>Bacillati</taxon>
        <taxon>Bacillota</taxon>
        <taxon>Bacilli</taxon>
        <taxon>Bacillales</taxon>
        <taxon>Paenibacillaceae</taxon>
        <taxon>Paenibacillus</taxon>
    </lineage>
</organism>
<protein>
    <submittedName>
        <fullName evidence="1">Uncharacterized protein</fullName>
    </submittedName>
</protein>